<dbReference type="Pfam" id="PF01579">
    <property type="entry name" value="DUF19"/>
    <property type="match status" value="1"/>
</dbReference>
<feature type="domain" description="T20D4.11-like" evidence="2">
    <location>
        <begin position="42"/>
        <end position="173"/>
    </location>
</feature>
<dbReference type="OrthoDB" id="5797168at2759"/>
<proteinExistence type="predicted"/>
<accession>A0A9P1IV39</accession>
<organism evidence="3 4">
    <name type="scientific">Caenorhabditis angaria</name>
    <dbReference type="NCBI Taxonomy" id="860376"/>
    <lineage>
        <taxon>Eukaryota</taxon>
        <taxon>Metazoa</taxon>
        <taxon>Ecdysozoa</taxon>
        <taxon>Nematoda</taxon>
        <taxon>Chromadorea</taxon>
        <taxon>Rhabditida</taxon>
        <taxon>Rhabditina</taxon>
        <taxon>Rhabditomorpha</taxon>
        <taxon>Rhabditoidea</taxon>
        <taxon>Rhabditidae</taxon>
        <taxon>Peloderinae</taxon>
        <taxon>Caenorhabditis</taxon>
    </lineage>
</organism>
<gene>
    <name evidence="3" type="ORF">CAMP_LOCUS15372</name>
</gene>
<name>A0A9P1IV39_9PELO</name>
<feature type="chain" id="PRO_5040323573" description="T20D4.11-like domain-containing protein" evidence="1">
    <location>
        <begin position="20"/>
        <end position="188"/>
    </location>
</feature>
<protein>
    <recommendedName>
        <fullName evidence="2">T20D4.11-like domain-containing protein</fullName>
    </recommendedName>
</protein>
<sequence>MKIAVLFLVFLAAIVFATSNPDSNSNSESDSRVSKYLKQCGFLNSVKTAKCVYDSKKIKEELRELAKRKDQDYSKVRDACQKTMDCIYGLKCKPAEDDNKDMLNLCWTATFETRFTDCRKKLAATKGCSADTKNKSIVENCKILKESKECMNTNVKTHCGAEKAAEYSRFVKEAYASSSCPKLTGKEF</sequence>
<evidence type="ECO:0000259" key="2">
    <source>
        <dbReference type="Pfam" id="PF01579"/>
    </source>
</evidence>
<reference evidence="3" key="1">
    <citation type="submission" date="2022-11" db="EMBL/GenBank/DDBJ databases">
        <authorList>
            <person name="Kikuchi T."/>
        </authorList>
    </citation>
    <scope>NUCLEOTIDE SEQUENCE</scope>
    <source>
        <strain evidence="3">PS1010</strain>
    </source>
</reference>
<evidence type="ECO:0000313" key="3">
    <source>
        <dbReference type="EMBL" id="CAI5452735.1"/>
    </source>
</evidence>
<feature type="signal peptide" evidence="1">
    <location>
        <begin position="1"/>
        <end position="19"/>
    </location>
</feature>
<keyword evidence="1" id="KW-0732">Signal</keyword>
<comment type="caution">
    <text evidence="3">The sequence shown here is derived from an EMBL/GenBank/DDBJ whole genome shotgun (WGS) entry which is preliminary data.</text>
</comment>
<dbReference type="InterPro" id="IPR002542">
    <property type="entry name" value="T20D4.11-like_dom"/>
</dbReference>
<keyword evidence="4" id="KW-1185">Reference proteome</keyword>
<dbReference type="AlphaFoldDB" id="A0A9P1IV39"/>
<dbReference type="EMBL" id="CANHGI010000005">
    <property type="protein sequence ID" value="CAI5452735.1"/>
    <property type="molecule type" value="Genomic_DNA"/>
</dbReference>
<evidence type="ECO:0000313" key="4">
    <source>
        <dbReference type="Proteomes" id="UP001152747"/>
    </source>
</evidence>
<evidence type="ECO:0000256" key="1">
    <source>
        <dbReference type="SAM" id="SignalP"/>
    </source>
</evidence>
<dbReference type="Proteomes" id="UP001152747">
    <property type="component" value="Unassembled WGS sequence"/>
</dbReference>